<evidence type="ECO:0000313" key="2">
    <source>
        <dbReference type="Proteomes" id="UP000887577"/>
    </source>
</evidence>
<feature type="compositionally biased region" description="Polar residues" evidence="1">
    <location>
        <begin position="125"/>
        <end position="140"/>
    </location>
</feature>
<keyword evidence="2" id="KW-1185">Reference proteome</keyword>
<dbReference type="AlphaFoldDB" id="A0A914XZZ1"/>
<organism evidence="2 3">
    <name type="scientific">Panagrolaimus superbus</name>
    <dbReference type="NCBI Taxonomy" id="310955"/>
    <lineage>
        <taxon>Eukaryota</taxon>
        <taxon>Metazoa</taxon>
        <taxon>Ecdysozoa</taxon>
        <taxon>Nematoda</taxon>
        <taxon>Chromadorea</taxon>
        <taxon>Rhabditida</taxon>
        <taxon>Tylenchina</taxon>
        <taxon>Panagrolaimomorpha</taxon>
        <taxon>Panagrolaimoidea</taxon>
        <taxon>Panagrolaimidae</taxon>
        <taxon>Panagrolaimus</taxon>
    </lineage>
</organism>
<feature type="compositionally biased region" description="Basic residues" evidence="1">
    <location>
        <begin position="142"/>
        <end position="151"/>
    </location>
</feature>
<sequence>MAMKTATITPKPTGTEHAEENVDQQVSDYDNKNDRSSPEETNEEEEYYENEKVQENLSQENKKLIHVSRDTDPKERERRKQFDEGSKQVQEKRDRKPTLSGEKKEVKKITKPEETYLENTQEKTTIATSTAFDDTLNTKTPIFRKRTTRNE</sequence>
<evidence type="ECO:0000256" key="1">
    <source>
        <dbReference type="SAM" id="MobiDB-lite"/>
    </source>
</evidence>
<feature type="region of interest" description="Disordered" evidence="1">
    <location>
        <begin position="125"/>
        <end position="151"/>
    </location>
</feature>
<feature type="compositionally biased region" description="Basic and acidic residues" evidence="1">
    <location>
        <begin position="49"/>
        <end position="111"/>
    </location>
</feature>
<feature type="compositionally biased region" description="Basic and acidic residues" evidence="1">
    <location>
        <begin position="29"/>
        <end position="38"/>
    </location>
</feature>
<reference evidence="3" key="1">
    <citation type="submission" date="2022-11" db="UniProtKB">
        <authorList>
            <consortium name="WormBaseParasite"/>
        </authorList>
    </citation>
    <scope>IDENTIFICATION</scope>
</reference>
<feature type="region of interest" description="Disordered" evidence="1">
    <location>
        <begin position="1"/>
        <end position="111"/>
    </location>
</feature>
<evidence type="ECO:0000313" key="3">
    <source>
        <dbReference type="WBParaSite" id="PSU_v2.g13530.t1"/>
    </source>
</evidence>
<accession>A0A914XZZ1</accession>
<feature type="compositionally biased region" description="Polar residues" evidence="1">
    <location>
        <begin position="1"/>
        <end position="12"/>
    </location>
</feature>
<dbReference type="WBParaSite" id="PSU_v2.g13530.t1">
    <property type="protein sequence ID" value="PSU_v2.g13530.t1"/>
    <property type="gene ID" value="PSU_v2.g13530"/>
</dbReference>
<name>A0A914XZZ1_9BILA</name>
<dbReference type="Proteomes" id="UP000887577">
    <property type="component" value="Unplaced"/>
</dbReference>
<protein>
    <submittedName>
        <fullName evidence="3">Uncharacterized protein</fullName>
    </submittedName>
</protein>
<proteinExistence type="predicted"/>